<dbReference type="InterPro" id="IPR021720">
    <property type="entry name" value="Malectin_dom"/>
</dbReference>
<organism evidence="11 12">
    <name type="scientific">Hymenobacter setariae</name>
    <dbReference type="NCBI Taxonomy" id="2594794"/>
    <lineage>
        <taxon>Bacteria</taxon>
        <taxon>Pseudomonadati</taxon>
        <taxon>Bacteroidota</taxon>
        <taxon>Cytophagia</taxon>
        <taxon>Cytophagales</taxon>
        <taxon>Hymenobacteraceae</taxon>
        <taxon>Hymenobacter</taxon>
    </lineage>
</organism>
<comment type="similarity">
    <text evidence="2">Belongs to the malectin family.</text>
</comment>
<keyword evidence="8" id="KW-0325">Glycoprotein</keyword>
<dbReference type="Gene3D" id="2.60.120.430">
    <property type="entry name" value="Galactose-binding lectin"/>
    <property type="match status" value="2"/>
</dbReference>
<sequence>MKALATHLSMPPLCWVGLTLWVVALFAGRAHAQVPALGNLGTPAHQTAGLSSGKDLTAAKPKPKAYRLNSGGRSVQTASGRFDADQYYSPSSSAAATTASIAGTADQALYQSERYSTNGMLSYAVPVRNGTYSVVLHFAEIYWTRPGQRVFDISLEGRLVRSHYDIVAKVGPLTATSETLRVTVADGVLNLDLRVPYESGGADQAKLSALEVLPTSATNQRPVADAGPAQTATLPAVLYPPAPTASITLHGTGTDADGVVTGYSWTQLSGPLPAVFSSPVSATPLVSGLVAGTYVFGLVVSDNEGATSDVSTVTITVVPSPYEIVFPVNMGGSAGSTTRGWFYADKYPDFGSARASTTALISGTPDQLLYQSERYSTNGELHFSFDSGNGEYLVILHFAEIYWTQVGQRVFDVSLEGKKVLSNYDIVKKVGPLTATLESFVVPVTDGVLNLDFRVPYESGGVDQAKISAIEILRRIASNPAATSSSQRVAAVPAPVPVPAALRNLRVYPNPSTGHFTLTCTVPQAQAAMLTLSDQRGRIVQERTVHLEAGDNHVVSEVPGVEPGLYLLSLRPAEGPPQRQKLLIRP</sequence>
<dbReference type="PANTHER" id="PTHR13460">
    <property type="match status" value="1"/>
</dbReference>
<keyword evidence="12" id="KW-1185">Reference proteome</keyword>
<dbReference type="GO" id="GO:0016020">
    <property type="term" value="C:membrane"/>
    <property type="evidence" value="ECO:0007669"/>
    <property type="project" value="TreeGrafter"/>
</dbReference>
<evidence type="ECO:0000256" key="2">
    <source>
        <dbReference type="ARBA" id="ARBA00009141"/>
    </source>
</evidence>
<dbReference type="OrthoDB" id="264773at2"/>
<keyword evidence="4" id="KW-0732">Signal</keyword>
<evidence type="ECO:0000256" key="9">
    <source>
        <dbReference type="ARBA" id="ARBA00023277"/>
    </source>
</evidence>
<accession>A0A558BSC0</accession>
<dbReference type="EMBL" id="VMRJ01000004">
    <property type="protein sequence ID" value="TVT39414.1"/>
    <property type="molecule type" value="Genomic_DNA"/>
</dbReference>
<evidence type="ECO:0000256" key="1">
    <source>
        <dbReference type="ARBA" id="ARBA00004115"/>
    </source>
</evidence>
<dbReference type="Pfam" id="PF11721">
    <property type="entry name" value="Malectin"/>
    <property type="match status" value="2"/>
</dbReference>
<keyword evidence="7" id="KW-0472">Membrane</keyword>
<dbReference type="SUPFAM" id="SSF49299">
    <property type="entry name" value="PKD domain"/>
    <property type="match status" value="1"/>
</dbReference>
<evidence type="ECO:0000256" key="4">
    <source>
        <dbReference type="ARBA" id="ARBA00022729"/>
    </source>
</evidence>
<keyword evidence="5" id="KW-0256">Endoplasmic reticulum</keyword>
<keyword evidence="9" id="KW-0119">Carbohydrate metabolism</keyword>
<dbReference type="InterPro" id="IPR039155">
    <property type="entry name" value="MLEC"/>
</dbReference>
<dbReference type="NCBIfam" id="TIGR04183">
    <property type="entry name" value="Por_Secre_tail"/>
    <property type="match status" value="1"/>
</dbReference>
<evidence type="ECO:0000256" key="5">
    <source>
        <dbReference type="ARBA" id="ARBA00022824"/>
    </source>
</evidence>
<feature type="domain" description="Malectin" evidence="10">
    <location>
        <begin position="66"/>
        <end position="210"/>
    </location>
</feature>
<dbReference type="SUPFAM" id="SSF49785">
    <property type="entry name" value="Galactose-binding domain-like"/>
    <property type="match status" value="2"/>
</dbReference>
<evidence type="ECO:0000259" key="10">
    <source>
        <dbReference type="Pfam" id="PF11721"/>
    </source>
</evidence>
<name>A0A558BSC0_9BACT</name>
<evidence type="ECO:0000313" key="11">
    <source>
        <dbReference type="EMBL" id="TVT39414.1"/>
    </source>
</evidence>
<dbReference type="GO" id="GO:0030246">
    <property type="term" value="F:carbohydrate binding"/>
    <property type="evidence" value="ECO:0007669"/>
    <property type="project" value="InterPro"/>
</dbReference>
<dbReference type="InterPro" id="IPR035986">
    <property type="entry name" value="PKD_dom_sf"/>
</dbReference>
<evidence type="ECO:0000256" key="3">
    <source>
        <dbReference type="ARBA" id="ARBA00022692"/>
    </source>
</evidence>
<evidence type="ECO:0000256" key="7">
    <source>
        <dbReference type="ARBA" id="ARBA00023136"/>
    </source>
</evidence>
<dbReference type="Gene3D" id="2.60.40.10">
    <property type="entry name" value="Immunoglobulins"/>
    <property type="match status" value="1"/>
</dbReference>
<comment type="subcellular location">
    <subcellularLocation>
        <location evidence="1">Endoplasmic reticulum membrane</location>
        <topology evidence="1">Single-pass type I membrane protein</topology>
    </subcellularLocation>
</comment>
<keyword evidence="6" id="KW-1133">Transmembrane helix</keyword>
<proteinExistence type="inferred from homology"/>
<dbReference type="AlphaFoldDB" id="A0A558BSC0"/>
<feature type="domain" description="Malectin" evidence="10">
    <location>
        <begin position="327"/>
        <end position="470"/>
    </location>
</feature>
<dbReference type="InterPro" id="IPR026444">
    <property type="entry name" value="Secre_tail"/>
</dbReference>
<keyword evidence="3" id="KW-0812">Transmembrane</keyword>
<gene>
    <name evidence="11" type="ORF">FNT36_17335</name>
</gene>
<comment type="caution">
    <text evidence="11">The sequence shown here is derived from an EMBL/GenBank/DDBJ whole genome shotgun (WGS) entry which is preliminary data.</text>
</comment>
<evidence type="ECO:0000256" key="6">
    <source>
        <dbReference type="ARBA" id="ARBA00022989"/>
    </source>
</evidence>
<dbReference type="PANTHER" id="PTHR13460:SF0">
    <property type="entry name" value="MALECTIN"/>
    <property type="match status" value="1"/>
</dbReference>
<evidence type="ECO:0000256" key="8">
    <source>
        <dbReference type="ARBA" id="ARBA00023180"/>
    </source>
</evidence>
<protein>
    <submittedName>
        <fullName evidence="11">T9SS type A sorting domain-containing protein</fullName>
    </submittedName>
</protein>
<dbReference type="Proteomes" id="UP000317624">
    <property type="component" value="Unassembled WGS sequence"/>
</dbReference>
<reference evidence="11 12" key="1">
    <citation type="submission" date="2019-07" db="EMBL/GenBank/DDBJ databases">
        <title>Hymenobacter sp. straun FUR1 Genome sequencing and assembly.</title>
        <authorList>
            <person name="Chhetri G."/>
        </authorList>
    </citation>
    <scope>NUCLEOTIDE SEQUENCE [LARGE SCALE GENOMIC DNA]</scope>
    <source>
        <strain evidence="11 12">Fur1</strain>
    </source>
</reference>
<evidence type="ECO:0000313" key="12">
    <source>
        <dbReference type="Proteomes" id="UP000317624"/>
    </source>
</evidence>
<dbReference type="Pfam" id="PF22352">
    <property type="entry name" value="K319L-like_PKD"/>
    <property type="match status" value="1"/>
</dbReference>
<dbReference type="InterPro" id="IPR013783">
    <property type="entry name" value="Ig-like_fold"/>
</dbReference>
<dbReference type="InterPro" id="IPR008979">
    <property type="entry name" value="Galactose-bd-like_sf"/>
</dbReference>